<dbReference type="STRING" id="658445.H744_1c0688"/>
<reference evidence="2 3" key="1">
    <citation type="submission" date="2013-05" db="EMBL/GenBank/DDBJ databases">
        <title>Complete genome sequence of the lipase-producing bacterium Photobacterium gaetbulicola Gung47.</title>
        <authorList>
            <person name="Kim Y.-O."/>
        </authorList>
    </citation>
    <scope>NUCLEOTIDE SEQUENCE [LARGE SCALE GENOMIC DNA]</scope>
    <source>
        <strain evidence="2 3">Gung47</strain>
    </source>
</reference>
<organism evidence="2 3">
    <name type="scientific">Photobacterium gaetbulicola Gung47</name>
    <dbReference type="NCBI Taxonomy" id="658445"/>
    <lineage>
        <taxon>Bacteria</taxon>
        <taxon>Pseudomonadati</taxon>
        <taxon>Pseudomonadota</taxon>
        <taxon>Gammaproteobacteria</taxon>
        <taxon>Vibrionales</taxon>
        <taxon>Vibrionaceae</taxon>
        <taxon>Photobacterium</taxon>
    </lineage>
</organism>
<protein>
    <submittedName>
        <fullName evidence="2">Uncharacterized protein</fullName>
    </submittedName>
</protein>
<evidence type="ECO:0000256" key="1">
    <source>
        <dbReference type="SAM" id="Phobius"/>
    </source>
</evidence>
<gene>
    <name evidence="2" type="ORF">H744_1c0688</name>
</gene>
<dbReference type="PATRIC" id="fig|658445.3.peg.748"/>
<dbReference type="HOGENOM" id="CLU_2106695_0_0_6"/>
<keyword evidence="1" id="KW-0812">Transmembrane</keyword>
<evidence type="ECO:0000313" key="3">
    <source>
        <dbReference type="Proteomes" id="UP000032303"/>
    </source>
</evidence>
<name>A0A0C5WF12_9GAMM</name>
<sequence>MKTKIVIYCSVALLAIISINLFLWQHDAKEINMTDNSIEAPQSEIQIDVQGSNNFEYPAPVKQLQQVLAKSYQPPVFEGEEIFPEDLLPLDGKASVKSEMQADIDQLRKRMESLK</sequence>
<keyword evidence="1" id="KW-1133">Transmembrane helix</keyword>
<keyword evidence="1" id="KW-0472">Membrane</keyword>
<dbReference type="KEGG" id="pgb:H744_1c0688"/>
<dbReference type="EMBL" id="CP005973">
    <property type="protein sequence ID" value="AJR05713.1"/>
    <property type="molecule type" value="Genomic_DNA"/>
</dbReference>
<evidence type="ECO:0000313" key="2">
    <source>
        <dbReference type="EMBL" id="AJR05713.1"/>
    </source>
</evidence>
<proteinExistence type="predicted"/>
<dbReference type="OrthoDB" id="9997181at2"/>
<dbReference type="Proteomes" id="UP000032303">
    <property type="component" value="Chromosome 1"/>
</dbReference>
<keyword evidence="3" id="KW-1185">Reference proteome</keyword>
<dbReference type="AlphaFoldDB" id="A0A0C5WF12"/>
<feature type="transmembrane region" description="Helical" evidence="1">
    <location>
        <begin position="5"/>
        <end position="24"/>
    </location>
</feature>
<accession>A0A0C5WF12</accession>